<evidence type="ECO:0000256" key="1">
    <source>
        <dbReference type="ARBA" id="ARBA00004123"/>
    </source>
</evidence>
<sequence length="426" mass="47441">MVKIFIGNLSPDTTSDELRSLFSQYGKIAECSIVKNFGFVHMDDKAEAEEAIRNLHHYELNGQPMNVELSRGKSRGSTKLHVGNIACTNQELRAKFEEFGAVLECDIVKNYAFVHMERMEDAMEAINQLDNTAFKGKLMSVKLSTSRLRTAPGMGDRSGCYRCGQEGHWSKECPLDQNGYHRNGSEPQSDGYNASRFAGRGRSRGYHPDFSGEPDYGGSYAPVHGFSRGQSSSSMAGYRRGAGYESAMRYGPHPGYGISAVADHSMARMYGSEAAYRGNSSLYGAVPAYPMRRSSYEERDPYGVVDYYEKYRANSYGGSYFEERRAVPLPAPSTSSSTAIMRERLPPSSLDPYECPPLPPPPAPVSSYYARDRSPIRRVAADADGYAYERSRLSPVTALPRSSTYDHTRDPGAERARLCFTMQYNY</sequence>
<dbReference type="FunFam" id="3.30.70.330:FF:000085">
    <property type="entry name" value="RNA-binding protein 4 isoform X1"/>
    <property type="match status" value="1"/>
</dbReference>
<dbReference type="GeneTree" id="ENSGT00940000164485"/>
<dbReference type="SUPFAM" id="SSF54928">
    <property type="entry name" value="RNA-binding domain, RBD"/>
    <property type="match status" value="2"/>
</dbReference>
<dbReference type="PROSITE" id="PS50158">
    <property type="entry name" value="ZF_CCHC"/>
    <property type="match status" value="1"/>
</dbReference>
<dbReference type="InterPro" id="IPR001878">
    <property type="entry name" value="Znf_CCHC"/>
</dbReference>
<feature type="domain" description="RRM" evidence="10">
    <location>
        <begin position="2"/>
        <end position="72"/>
    </location>
</feature>
<organism evidence="12 13">
    <name type="scientific">Amphiprion ocellaris</name>
    <name type="common">Clown anemonefish</name>
    <dbReference type="NCBI Taxonomy" id="80972"/>
    <lineage>
        <taxon>Eukaryota</taxon>
        <taxon>Metazoa</taxon>
        <taxon>Chordata</taxon>
        <taxon>Craniata</taxon>
        <taxon>Vertebrata</taxon>
        <taxon>Euteleostomi</taxon>
        <taxon>Actinopterygii</taxon>
        <taxon>Neopterygii</taxon>
        <taxon>Teleostei</taxon>
        <taxon>Neoteleostei</taxon>
        <taxon>Acanthomorphata</taxon>
        <taxon>Ovalentaria</taxon>
        <taxon>Pomacentridae</taxon>
        <taxon>Amphiprion</taxon>
    </lineage>
</organism>
<keyword evidence="2" id="KW-0479">Metal-binding</keyword>
<keyword evidence="6 9" id="KW-0694">RNA-binding</keyword>
<reference evidence="12" key="2">
    <citation type="submission" date="2025-08" db="UniProtKB">
        <authorList>
            <consortium name="Ensembl"/>
        </authorList>
    </citation>
    <scope>IDENTIFICATION</scope>
</reference>
<dbReference type="SMART" id="SM00343">
    <property type="entry name" value="ZnF_C2HC"/>
    <property type="match status" value="1"/>
</dbReference>
<dbReference type="Ensembl" id="ENSAOCT00000057584.1">
    <property type="protein sequence ID" value="ENSAOCP00000063584.1"/>
    <property type="gene ID" value="ENSAOCG00000030439.1"/>
</dbReference>
<dbReference type="InterPro" id="IPR050502">
    <property type="entry name" value="Euk_RNA-bind_prot"/>
</dbReference>
<evidence type="ECO:0000256" key="4">
    <source>
        <dbReference type="ARBA" id="ARBA00022771"/>
    </source>
</evidence>
<dbReference type="Pfam" id="PF00076">
    <property type="entry name" value="RRM_1"/>
    <property type="match status" value="2"/>
</dbReference>
<dbReference type="InterPro" id="IPR012677">
    <property type="entry name" value="Nucleotide-bd_a/b_plait_sf"/>
</dbReference>
<dbReference type="InterPro" id="IPR035979">
    <property type="entry name" value="RBD_domain_sf"/>
</dbReference>
<proteinExistence type="predicted"/>
<keyword evidence="4 8" id="KW-0863">Zinc-finger</keyword>
<dbReference type="PANTHER" id="PTHR48025">
    <property type="entry name" value="OS02G0815200 PROTEIN"/>
    <property type="match status" value="1"/>
</dbReference>
<keyword evidence="5" id="KW-0862">Zinc</keyword>
<dbReference type="InterPro" id="IPR000504">
    <property type="entry name" value="RRM_dom"/>
</dbReference>
<dbReference type="FunFam" id="3.30.70.330:FF:000058">
    <property type="entry name" value="RNA-binding motif protein 4"/>
    <property type="match status" value="1"/>
</dbReference>
<reference evidence="12" key="3">
    <citation type="submission" date="2025-09" db="UniProtKB">
        <authorList>
            <consortium name="Ensembl"/>
        </authorList>
    </citation>
    <scope>IDENTIFICATION</scope>
</reference>
<keyword evidence="7" id="KW-0539">Nucleus</keyword>
<dbReference type="Gene3D" id="4.10.60.10">
    <property type="entry name" value="Zinc finger, CCHC-type"/>
    <property type="match status" value="1"/>
</dbReference>
<accession>A0AAQ5ZEQ5</accession>
<dbReference type="Proteomes" id="UP001501940">
    <property type="component" value="Chromosome 23"/>
</dbReference>
<reference evidence="12 13" key="1">
    <citation type="submission" date="2022-01" db="EMBL/GenBank/DDBJ databases">
        <title>A chromosome-scale genome assembly of the false clownfish, Amphiprion ocellaris.</title>
        <authorList>
            <person name="Ryu T."/>
        </authorList>
    </citation>
    <scope>NUCLEOTIDE SEQUENCE [LARGE SCALE GENOMIC DNA]</scope>
</reference>
<evidence type="ECO:0000256" key="3">
    <source>
        <dbReference type="ARBA" id="ARBA00022737"/>
    </source>
</evidence>
<evidence type="ECO:0000313" key="12">
    <source>
        <dbReference type="Ensembl" id="ENSAOCP00000063584.1"/>
    </source>
</evidence>
<dbReference type="PANTHER" id="PTHR48025:SF1">
    <property type="entry name" value="RRM DOMAIN-CONTAINING PROTEIN"/>
    <property type="match status" value="1"/>
</dbReference>
<dbReference type="Pfam" id="PF00098">
    <property type="entry name" value="zf-CCHC"/>
    <property type="match status" value="1"/>
</dbReference>
<dbReference type="GO" id="GO:0008270">
    <property type="term" value="F:zinc ion binding"/>
    <property type="evidence" value="ECO:0007669"/>
    <property type="project" value="UniProtKB-KW"/>
</dbReference>
<evidence type="ECO:0008006" key="14">
    <source>
        <dbReference type="Google" id="ProtNLM"/>
    </source>
</evidence>
<dbReference type="GO" id="GO:0003729">
    <property type="term" value="F:mRNA binding"/>
    <property type="evidence" value="ECO:0007669"/>
    <property type="project" value="TreeGrafter"/>
</dbReference>
<dbReference type="Gene3D" id="3.30.70.330">
    <property type="match status" value="2"/>
</dbReference>
<dbReference type="PROSITE" id="PS50102">
    <property type="entry name" value="RRM"/>
    <property type="match status" value="2"/>
</dbReference>
<protein>
    <recommendedName>
        <fullName evidence="14">RNA binding motif protein 4.1</fullName>
    </recommendedName>
</protein>
<evidence type="ECO:0000256" key="2">
    <source>
        <dbReference type="ARBA" id="ARBA00022723"/>
    </source>
</evidence>
<evidence type="ECO:0000259" key="10">
    <source>
        <dbReference type="PROSITE" id="PS50102"/>
    </source>
</evidence>
<evidence type="ECO:0000256" key="5">
    <source>
        <dbReference type="ARBA" id="ARBA00022833"/>
    </source>
</evidence>
<dbReference type="SMART" id="SM00360">
    <property type="entry name" value="RRM"/>
    <property type="match status" value="2"/>
</dbReference>
<comment type="subcellular location">
    <subcellularLocation>
        <location evidence="1">Nucleus</location>
    </subcellularLocation>
</comment>
<feature type="domain" description="CCHC-type" evidence="11">
    <location>
        <begin position="160"/>
        <end position="174"/>
    </location>
</feature>
<feature type="domain" description="RRM" evidence="10">
    <location>
        <begin position="78"/>
        <end position="146"/>
    </location>
</feature>
<name>A0AAQ5ZEQ5_AMPOC</name>
<evidence type="ECO:0000313" key="13">
    <source>
        <dbReference type="Proteomes" id="UP001501940"/>
    </source>
</evidence>
<keyword evidence="3" id="KW-0677">Repeat</keyword>
<evidence type="ECO:0000256" key="6">
    <source>
        <dbReference type="ARBA" id="ARBA00022884"/>
    </source>
</evidence>
<evidence type="ECO:0000256" key="9">
    <source>
        <dbReference type="PROSITE-ProRule" id="PRU00176"/>
    </source>
</evidence>
<evidence type="ECO:0000259" key="11">
    <source>
        <dbReference type="PROSITE" id="PS50158"/>
    </source>
</evidence>
<dbReference type="AlphaFoldDB" id="A0AAQ5ZEQ5"/>
<evidence type="ECO:0000256" key="8">
    <source>
        <dbReference type="PROSITE-ProRule" id="PRU00047"/>
    </source>
</evidence>
<evidence type="ECO:0000256" key="7">
    <source>
        <dbReference type="ARBA" id="ARBA00023242"/>
    </source>
</evidence>
<keyword evidence="13" id="KW-1185">Reference proteome</keyword>
<dbReference type="GO" id="GO:0005634">
    <property type="term" value="C:nucleus"/>
    <property type="evidence" value="ECO:0007669"/>
    <property type="project" value="UniProtKB-SubCell"/>
</dbReference>